<organism evidence="2 3">
    <name type="scientific">Steinernema glaseri</name>
    <dbReference type="NCBI Taxonomy" id="37863"/>
    <lineage>
        <taxon>Eukaryota</taxon>
        <taxon>Metazoa</taxon>
        <taxon>Ecdysozoa</taxon>
        <taxon>Nematoda</taxon>
        <taxon>Chromadorea</taxon>
        <taxon>Rhabditida</taxon>
        <taxon>Tylenchina</taxon>
        <taxon>Panagrolaimomorpha</taxon>
        <taxon>Strongyloidoidea</taxon>
        <taxon>Steinernematidae</taxon>
        <taxon>Steinernema</taxon>
    </lineage>
</organism>
<feature type="domain" description="PHR" evidence="1">
    <location>
        <begin position="2"/>
        <end position="49"/>
    </location>
</feature>
<accession>A0A1I8ABS7</accession>
<dbReference type="GO" id="GO:0005634">
    <property type="term" value="C:nucleus"/>
    <property type="evidence" value="ECO:0007669"/>
    <property type="project" value="TreeGrafter"/>
</dbReference>
<dbReference type="PANTHER" id="PTHR45943:SF1">
    <property type="entry name" value="E3 UBIQUITIN-PROTEIN LIGASE MYCBP2"/>
    <property type="match status" value="1"/>
</dbReference>
<dbReference type="GO" id="GO:0061630">
    <property type="term" value="F:ubiquitin protein ligase activity"/>
    <property type="evidence" value="ECO:0007669"/>
    <property type="project" value="TreeGrafter"/>
</dbReference>
<dbReference type="WBParaSite" id="L893_g3972.t1">
    <property type="protein sequence ID" value="L893_g3972.t1"/>
    <property type="gene ID" value="L893_g3972"/>
</dbReference>
<dbReference type="GO" id="GO:0008582">
    <property type="term" value="P:regulation of synaptic assembly at neuromuscular junction"/>
    <property type="evidence" value="ECO:0007669"/>
    <property type="project" value="TreeGrafter"/>
</dbReference>
<proteinExistence type="predicted"/>
<dbReference type="GO" id="GO:0005886">
    <property type="term" value="C:plasma membrane"/>
    <property type="evidence" value="ECO:0007669"/>
    <property type="project" value="TreeGrafter"/>
</dbReference>
<name>A0A1I8ABS7_9BILA</name>
<dbReference type="InterPro" id="IPR012983">
    <property type="entry name" value="PHR"/>
</dbReference>
<dbReference type="Proteomes" id="UP000095287">
    <property type="component" value="Unplaced"/>
</dbReference>
<dbReference type="GO" id="GO:0007411">
    <property type="term" value="P:axon guidance"/>
    <property type="evidence" value="ECO:0007669"/>
    <property type="project" value="TreeGrafter"/>
</dbReference>
<evidence type="ECO:0000313" key="3">
    <source>
        <dbReference type="WBParaSite" id="L893_g3972.t1"/>
    </source>
</evidence>
<dbReference type="AlphaFoldDB" id="A0A1I8ABS7"/>
<dbReference type="PANTHER" id="PTHR45943">
    <property type="entry name" value="E3 UBIQUITIN-PROTEIN LIGASE MYCBP2"/>
    <property type="match status" value="1"/>
</dbReference>
<keyword evidence="2" id="KW-1185">Reference proteome</keyword>
<evidence type="ECO:0000313" key="2">
    <source>
        <dbReference type="Proteomes" id="UP000095287"/>
    </source>
</evidence>
<evidence type="ECO:0000259" key="1">
    <source>
        <dbReference type="Pfam" id="PF08005"/>
    </source>
</evidence>
<dbReference type="Gene3D" id="2.60.120.820">
    <property type="entry name" value="PHR domain"/>
    <property type="match status" value="1"/>
</dbReference>
<dbReference type="Pfam" id="PF08005">
    <property type="entry name" value="PHR"/>
    <property type="match status" value="1"/>
</dbReference>
<reference evidence="3" key="1">
    <citation type="submission" date="2016-11" db="UniProtKB">
        <authorList>
            <consortium name="WormBaseParasite"/>
        </authorList>
    </citation>
    <scope>IDENTIFICATION</scope>
</reference>
<protein>
    <submittedName>
        <fullName evidence="3">PHR domain-containing protein</fullName>
    </submittedName>
</protein>
<sequence>MSGGKTYCGENGVSTVRIADGGKIQFLPCSLSVNGTSVSRGQIPFLLYSVAEQEEKTMVSGVQDNIYG</sequence>
<dbReference type="InterPro" id="IPR038648">
    <property type="entry name" value="PHR_sf"/>
</dbReference>